<dbReference type="EMBL" id="MU005575">
    <property type="protein sequence ID" value="KAF2687341.1"/>
    <property type="molecule type" value="Genomic_DNA"/>
</dbReference>
<evidence type="ECO:0000256" key="1">
    <source>
        <dbReference type="RuleBase" id="RU367073"/>
    </source>
</evidence>
<comment type="function">
    <text evidence="1">Plays a role in determining ER morphology.</text>
</comment>
<gene>
    <name evidence="4" type="ORF">K458DRAFT_386170</name>
</gene>
<dbReference type="InterPro" id="IPR019273">
    <property type="entry name" value="Lunapark_Znf"/>
</dbReference>
<comment type="caution">
    <text evidence="1">Lacks conserved residue(s) required for the propagation of feature annotation.</text>
</comment>
<dbReference type="GO" id="GO:1903373">
    <property type="term" value="P:positive regulation of endoplasmic reticulum tubular network organization"/>
    <property type="evidence" value="ECO:0007669"/>
    <property type="project" value="UniProtKB-UniRule"/>
</dbReference>
<dbReference type="OrthoDB" id="1725934at2759"/>
<keyword evidence="1" id="KW-0812">Transmembrane</keyword>
<dbReference type="PANTHER" id="PTHR22166:SF12">
    <property type="entry name" value="ENDOPLASMIC RETICULUM JUNCTION FORMATION PROTEIN LUNAPARK"/>
    <property type="match status" value="1"/>
</dbReference>
<reference evidence="4" key="1">
    <citation type="journal article" date="2020" name="Stud. Mycol.">
        <title>101 Dothideomycetes genomes: a test case for predicting lifestyles and emergence of pathogens.</title>
        <authorList>
            <person name="Haridas S."/>
            <person name="Albert R."/>
            <person name="Binder M."/>
            <person name="Bloem J."/>
            <person name="Labutti K."/>
            <person name="Salamov A."/>
            <person name="Andreopoulos B."/>
            <person name="Baker S."/>
            <person name="Barry K."/>
            <person name="Bills G."/>
            <person name="Bluhm B."/>
            <person name="Cannon C."/>
            <person name="Castanera R."/>
            <person name="Culley D."/>
            <person name="Daum C."/>
            <person name="Ezra D."/>
            <person name="Gonzalez J."/>
            <person name="Henrissat B."/>
            <person name="Kuo A."/>
            <person name="Liang C."/>
            <person name="Lipzen A."/>
            <person name="Lutzoni F."/>
            <person name="Magnuson J."/>
            <person name="Mondo S."/>
            <person name="Nolan M."/>
            <person name="Ohm R."/>
            <person name="Pangilinan J."/>
            <person name="Park H.-J."/>
            <person name="Ramirez L."/>
            <person name="Alfaro M."/>
            <person name="Sun H."/>
            <person name="Tritt A."/>
            <person name="Yoshinaga Y."/>
            <person name="Zwiers L.-H."/>
            <person name="Turgeon B."/>
            <person name="Goodwin S."/>
            <person name="Spatafora J."/>
            <person name="Crous P."/>
            <person name="Grigoriev I."/>
        </authorList>
    </citation>
    <scope>NUCLEOTIDE SEQUENCE</scope>
    <source>
        <strain evidence="4">CBS 122367</strain>
    </source>
</reference>
<dbReference type="GO" id="GO:0071788">
    <property type="term" value="P:endoplasmic reticulum tubular network maintenance"/>
    <property type="evidence" value="ECO:0007669"/>
    <property type="project" value="UniProtKB-UniRule"/>
</dbReference>
<accession>A0A6G1JAU7</accession>
<keyword evidence="1" id="KW-0479">Metal-binding</keyword>
<feature type="region of interest" description="Disordered" evidence="2">
    <location>
        <begin position="131"/>
        <end position="221"/>
    </location>
</feature>
<keyword evidence="1" id="KW-0472">Membrane</keyword>
<dbReference type="InterPro" id="IPR040115">
    <property type="entry name" value="Lnp"/>
</dbReference>
<comment type="similarity">
    <text evidence="1">Belongs to the lunapark family.</text>
</comment>
<feature type="compositionally biased region" description="Polar residues" evidence="2">
    <location>
        <begin position="158"/>
        <end position="168"/>
    </location>
</feature>
<comment type="domain">
    <text evidence="1">The C4-type zinc finger motif is necessary both for its ER three-way tubular junction localization and formation.</text>
</comment>
<feature type="compositionally biased region" description="Pro residues" evidence="2">
    <location>
        <begin position="142"/>
        <end position="151"/>
    </location>
</feature>
<dbReference type="GO" id="GO:0008270">
    <property type="term" value="F:zinc ion binding"/>
    <property type="evidence" value="ECO:0007669"/>
    <property type="project" value="UniProtKB-KW"/>
</dbReference>
<evidence type="ECO:0000256" key="2">
    <source>
        <dbReference type="SAM" id="MobiDB-lite"/>
    </source>
</evidence>
<keyword evidence="5" id="KW-1185">Reference proteome</keyword>
<keyword evidence="1" id="KW-1133">Transmembrane helix</keyword>
<keyword evidence="1" id="KW-0863">Zinc-finger</keyword>
<name>A0A6G1JAU7_9PLEO</name>
<keyword evidence="1" id="KW-0256">Endoplasmic reticulum</keyword>
<dbReference type="AlphaFoldDB" id="A0A6G1JAU7"/>
<comment type="subcellular location">
    <subcellularLocation>
        <location evidence="1">Endoplasmic reticulum membrane</location>
        <topology evidence="1">Multi-pass membrane protein</topology>
    </subcellularLocation>
</comment>
<feature type="transmembrane region" description="Helical" evidence="1">
    <location>
        <begin position="48"/>
        <end position="69"/>
    </location>
</feature>
<feature type="domain" description="Lunapark zinc ribbon" evidence="3">
    <location>
        <begin position="247"/>
        <end position="303"/>
    </location>
</feature>
<keyword evidence="1" id="KW-0862">Zinc</keyword>
<evidence type="ECO:0000313" key="5">
    <source>
        <dbReference type="Proteomes" id="UP000799291"/>
    </source>
</evidence>
<dbReference type="Proteomes" id="UP000799291">
    <property type="component" value="Unassembled WGS sequence"/>
</dbReference>
<dbReference type="GO" id="GO:0098826">
    <property type="term" value="C:endoplasmic reticulum tubular network membrane"/>
    <property type="evidence" value="ECO:0007669"/>
    <property type="project" value="UniProtKB-UniRule"/>
</dbReference>
<proteinExistence type="inferred from homology"/>
<evidence type="ECO:0000259" key="3">
    <source>
        <dbReference type="Pfam" id="PF10058"/>
    </source>
</evidence>
<feature type="compositionally biased region" description="Polar residues" evidence="2">
    <location>
        <begin position="187"/>
        <end position="208"/>
    </location>
</feature>
<dbReference type="PANTHER" id="PTHR22166">
    <property type="entry name" value="ENDOPLASMIC RETICULUM JUNCTION FORMATION PROTEIN LUNAPARK"/>
    <property type="match status" value="1"/>
</dbReference>
<feature type="region of interest" description="Disordered" evidence="2">
    <location>
        <begin position="327"/>
        <end position="389"/>
    </location>
</feature>
<dbReference type="Pfam" id="PF10058">
    <property type="entry name" value="Zn_ribbon_10"/>
    <property type="match status" value="1"/>
</dbReference>
<evidence type="ECO:0000313" key="4">
    <source>
        <dbReference type="EMBL" id="KAF2687341.1"/>
    </source>
</evidence>
<protein>
    <recommendedName>
        <fullName evidence="1">Endoplasmic reticulum junction formation protein lunapark</fullName>
    </recommendedName>
</protein>
<sequence length="389" mass="42105">MVNLWPFKSGEDAASFEKTLSTLTAKISRAAARNDGLRQRSRRVRVMWTLYAGFAYILAALLLVLVTGWKNWGSIEISVVAGGPVLVYSIRTCLTTYYDWRISQTEAYLKKLTKERDATIDRLKEATKYNSTQQLLEKYGTPPKPKGPAPSPSRQKSHGSQKPTQPQGPRTGMAPPPTANIPRPSSDRPSTPQRPTSAASARGPSTQQALPPPEAPGAEFAPNAFTPAELTRQYSASAAATFTSSHWYDRILDALLGEDETQPKNRLALICSECRLVNGQAPPGTRSLEDVGRWRCGGCSAWNGKEKVNDAAVAELVQGWEAERRAKAKELGSSTDGGVDSDNMETEDDGGIIAGTDEGSGVDIAEESVDEIPPLSRSTRSKSKGKGKK</sequence>
<feature type="compositionally biased region" description="Basic residues" evidence="2">
    <location>
        <begin position="379"/>
        <end position="389"/>
    </location>
</feature>
<organism evidence="4 5">
    <name type="scientific">Lentithecium fluviatile CBS 122367</name>
    <dbReference type="NCBI Taxonomy" id="1168545"/>
    <lineage>
        <taxon>Eukaryota</taxon>
        <taxon>Fungi</taxon>
        <taxon>Dikarya</taxon>
        <taxon>Ascomycota</taxon>
        <taxon>Pezizomycotina</taxon>
        <taxon>Dothideomycetes</taxon>
        <taxon>Pleosporomycetidae</taxon>
        <taxon>Pleosporales</taxon>
        <taxon>Massarineae</taxon>
        <taxon>Lentitheciaceae</taxon>
        <taxon>Lentithecium</taxon>
    </lineage>
</organism>